<dbReference type="Proteomes" id="UP000288507">
    <property type="component" value="Unassembled WGS sequence"/>
</dbReference>
<proteinExistence type="predicted"/>
<evidence type="ECO:0000313" key="1">
    <source>
        <dbReference type="EMBL" id="RTJ79456.1"/>
    </source>
</evidence>
<dbReference type="AlphaFoldDB" id="A0A431EDX1"/>
<dbReference type="NCBIfam" id="NF046095">
    <property type="entry name" value="flg_dep_Cj0814"/>
    <property type="match status" value="1"/>
</dbReference>
<dbReference type="InterPro" id="IPR058078">
    <property type="entry name" value="Cj0814-like"/>
</dbReference>
<comment type="caution">
    <text evidence="1">The sequence shown here is derived from an EMBL/GenBank/DDBJ whole genome shotgun (WGS) entry which is preliminary data.</text>
</comment>
<dbReference type="EMBL" id="PRBV01000006">
    <property type="protein sequence ID" value="RTJ79456.1"/>
    <property type="molecule type" value="Genomic_DNA"/>
</dbReference>
<dbReference type="RefSeq" id="WP_126232253.1">
    <property type="nucleotide sequence ID" value="NZ_PRBV01000006.1"/>
</dbReference>
<name>A0A431EDX1_CAMJU</name>
<protein>
    <submittedName>
        <fullName evidence="1">Uncharacterized protein</fullName>
    </submittedName>
</protein>
<accession>A0A431EDX1</accession>
<organism evidence="1 2">
    <name type="scientific">Campylobacter jejuni</name>
    <dbReference type="NCBI Taxonomy" id="197"/>
    <lineage>
        <taxon>Bacteria</taxon>
        <taxon>Pseudomonadati</taxon>
        <taxon>Campylobacterota</taxon>
        <taxon>Epsilonproteobacteria</taxon>
        <taxon>Campylobacterales</taxon>
        <taxon>Campylobacteraceae</taxon>
        <taxon>Campylobacter</taxon>
    </lineage>
</organism>
<sequence length="442" mass="50218">MINGINSYSNYNYTNTFSNTTSNTKSSNAINEASNLVSDKSQAVNKVLGYGVDKDGFFTSDFNEAAGLPKDYKIYAKDVESFVEWETGDRYFYATHTSIDIAKTIGNAYKVLSQIMPTTSNASLSEEELTNIPYAFVLDKNLNVTKTFTKDEYEKIDLTQDRINLTFNTFSNVGFDKISIDNIFSHSNGDVRLNKNAYINKDGSINKGGVLIALLNSQLYGATSLLLEGDTRLFGKITTDKNISDDEREAFQSFMNANKIQSAFSYSSNPDEWNPFEERLSMKLFIRRSDNIGNTELSRLAMDLDKEYQEMINSNMSLEEFKTKYLDFKQRHDEFVKSLKEAEKAKGIDYDKYPTGKPIDDTKAIEEAQKKRKPIQAESKNKETYKDDNIRNELVKKLLEDKFSTSKELELLFGMKFSDDNTGEFNKILSLNSTPKGIDIKA</sequence>
<gene>
    <name evidence="1" type="ORF">C3H57_04805</name>
</gene>
<reference evidence="1 2" key="1">
    <citation type="journal article" date="2019" name="Appl. Environ. Microbiol.">
        <title>Population genetics and characterization of Campylobacter jejuni isolates in western jackdaws and game birds in Finland.</title>
        <authorList>
            <person name="Kovanen S."/>
            <person name="Rossi M."/>
            <person name="Pohja-Mykra M."/>
            <person name="Nieminen T."/>
            <person name="Raunio-Saarnisto M."/>
            <person name="Sauvala M."/>
            <person name="Fredriksson-Ahomaa M."/>
            <person name="Hanninen M.L."/>
            <person name="Kivisto R."/>
        </authorList>
    </citation>
    <scope>NUCLEOTIDE SEQUENCE [LARGE SCALE GENOMIC DNA]</scope>
    <source>
        <strain evidence="1 2">CB313</strain>
    </source>
</reference>
<evidence type="ECO:0000313" key="2">
    <source>
        <dbReference type="Proteomes" id="UP000288507"/>
    </source>
</evidence>